<evidence type="ECO:0000313" key="5">
    <source>
        <dbReference type="Proteomes" id="UP001523234"/>
    </source>
</evidence>
<comment type="similarity">
    <text evidence="1">Belongs to the UPF0177 family.</text>
</comment>
<proteinExistence type="inferred from homology"/>
<reference evidence="4 5" key="1">
    <citation type="submission" date="2022-06" db="EMBL/GenBank/DDBJ databases">
        <title>Fructobacillus taiwanensis sp. nov., isolated from the honeybee.</title>
        <authorList>
            <person name="Chen Y.-S."/>
            <person name="Wang L.-T."/>
            <person name="Lee Y.-S."/>
            <person name="Chang Y.-C."/>
            <person name="Wu H.-C."/>
            <person name="Liao C.-Y."/>
            <person name="Chen W.-H."/>
            <person name="Deng J.-N."/>
            <person name="Wang Y.-H."/>
        </authorList>
    </citation>
    <scope>NUCLEOTIDE SEQUENCE [LARGE SCALE GENOMIC DNA]</scope>
    <source>
        <strain evidence="4 5">W13</strain>
    </source>
</reference>
<keyword evidence="2" id="KW-0812">Transmembrane</keyword>
<organism evidence="4 5">
    <name type="scientific">Fructobacillus apis</name>
    <dbReference type="NCBI Taxonomy" id="2935017"/>
    <lineage>
        <taxon>Bacteria</taxon>
        <taxon>Bacillati</taxon>
        <taxon>Bacillota</taxon>
        <taxon>Bacilli</taxon>
        <taxon>Lactobacillales</taxon>
        <taxon>Lactobacillaceae</taxon>
        <taxon>Fructobacillus</taxon>
    </lineage>
</organism>
<dbReference type="Pfam" id="PF02517">
    <property type="entry name" value="Rce1-like"/>
    <property type="match status" value="1"/>
</dbReference>
<gene>
    <name evidence="4" type="ORF">NFX39_05050</name>
</gene>
<comment type="caution">
    <text evidence="4">The sequence shown here is derived from an EMBL/GenBank/DDBJ whole genome shotgun (WGS) entry which is preliminary data.</text>
</comment>
<dbReference type="RefSeq" id="WP_252443618.1">
    <property type="nucleotide sequence ID" value="NZ_JAMWYK010000005.1"/>
</dbReference>
<feature type="transmembrane region" description="Helical" evidence="2">
    <location>
        <begin position="227"/>
        <end position="248"/>
    </location>
</feature>
<evidence type="ECO:0000313" key="4">
    <source>
        <dbReference type="EMBL" id="MCO0832446.1"/>
    </source>
</evidence>
<feature type="transmembrane region" description="Helical" evidence="2">
    <location>
        <begin position="79"/>
        <end position="97"/>
    </location>
</feature>
<name>A0ABT0ZR28_9LACO</name>
<dbReference type="InterPro" id="IPR003675">
    <property type="entry name" value="Rce1/LyrA-like_dom"/>
</dbReference>
<feature type="transmembrane region" description="Helical" evidence="2">
    <location>
        <begin position="38"/>
        <end position="59"/>
    </location>
</feature>
<keyword evidence="2" id="KW-0472">Membrane</keyword>
<evidence type="ECO:0000256" key="2">
    <source>
        <dbReference type="SAM" id="Phobius"/>
    </source>
</evidence>
<keyword evidence="2" id="KW-1133">Transmembrane helix</keyword>
<keyword evidence="5" id="KW-1185">Reference proteome</keyword>
<keyword evidence="4" id="KW-0482">Metalloprotease</keyword>
<feature type="transmembrane region" description="Helical" evidence="2">
    <location>
        <begin position="153"/>
        <end position="173"/>
    </location>
</feature>
<feature type="domain" description="CAAX prenyl protease 2/Lysostaphin resistance protein A-like" evidence="3">
    <location>
        <begin position="112"/>
        <end position="217"/>
    </location>
</feature>
<evidence type="ECO:0000259" key="3">
    <source>
        <dbReference type="Pfam" id="PF02517"/>
    </source>
</evidence>
<feature type="transmembrane region" description="Helical" evidence="2">
    <location>
        <begin position="12"/>
        <end position="32"/>
    </location>
</feature>
<dbReference type="SUPFAM" id="SSF103473">
    <property type="entry name" value="MFS general substrate transporter"/>
    <property type="match status" value="1"/>
</dbReference>
<feature type="transmembrane region" description="Helical" evidence="2">
    <location>
        <begin position="109"/>
        <end position="132"/>
    </location>
</feature>
<keyword evidence="4" id="KW-0378">Hydrolase</keyword>
<sequence length="265" mass="30263">MAKFREKNPNESHHGVGIFFLTVLGMFLYPGYPDDISLKWSIRLAALMCIVLFFLIRLVRRVTNQERLFDKRFGWTTDIKWMTGIIAAIYLMLYVTNGNIESVGKLSHGSANLIVSCLFTAIGAGFFEEYLMRGYFFNLFQRVWIRFGIKKNRLLYTSLVTSLMFGLFHLTNLGQGPTEAIIQQAFYAACFGLFFATLRILTNTVWAGAILHFLFDLQDSLTEDLTASPWWLIILIFLPVAVASLVIIHQFDGKVQNDSVQELEA</sequence>
<evidence type="ECO:0000256" key="1">
    <source>
        <dbReference type="ARBA" id="ARBA00009067"/>
    </source>
</evidence>
<dbReference type="EMBL" id="JAMWYK010000005">
    <property type="protein sequence ID" value="MCO0832446.1"/>
    <property type="molecule type" value="Genomic_DNA"/>
</dbReference>
<protein>
    <submittedName>
        <fullName evidence="4">CPBP family intramembrane metalloprotease</fullName>
    </submittedName>
</protein>
<dbReference type="GO" id="GO:0008237">
    <property type="term" value="F:metallopeptidase activity"/>
    <property type="evidence" value="ECO:0007669"/>
    <property type="project" value="UniProtKB-KW"/>
</dbReference>
<keyword evidence="4" id="KW-0645">Protease</keyword>
<dbReference type="Proteomes" id="UP001523234">
    <property type="component" value="Unassembled WGS sequence"/>
</dbReference>
<feature type="transmembrane region" description="Helical" evidence="2">
    <location>
        <begin position="185"/>
        <end position="215"/>
    </location>
</feature>
<accession>A0ABT0ZR28</accession>
<dbReference type="InterPro" id="IPR036259">
    <property type="entry name" value="MFS_trans_sf"/>
</dbReference>